<dbReference type="EMBL" id="LNZH02000217">
    <property type="protein sequence ID" value="OCB83922.1"/>
    <property type="molecule type" value="Genomic_DNA"/>
</dbReference>
<dbReference type="AlphaFoldDB" id="A0A9Q5HQ38"/>
<evidence type="ECO:0000256" key="1">
    <source>
        <dbReference type="SAM" id="Phobius"/>
    </source>
</evidence>
<evidence type="ECO:0000313" key="4">
    <source>
        <dbReference type="Proteomes" id="UP000757232"/>
    </source>
</evidence>
<evidence type="ECO:0000259" key="2">
    <source>
        <dbReference type="Pfam" id="PF20151"/>
    </source>
</evidence>
<dbReference type="OrthoDB" id="2684609at2759"/>
<feature type="domain" description="DUF6533" evidence="2">
    <location>
        <begin position="74"/>
        <end position="118"/>
    </location>
</feature>
<feature type="transmembrane region" description="Helical" evidence="1">
    <location>
        <begin position="102"/>
        <end position="125"/>
    </location>
</feature>
<keyword evidence="1" id="KW-1133">Transmembrane helix</keyword>
<reference evidence="3" key="1">
    <citation type="submission" date="2016-06" db="EMBL/GenBank/DDBJ databases">
        <title>Draft Genome sequence of the fungus Inonotus baumii.</title>
        <authorList>
            <person name="Zhu H."/>
            <person name="Lin W."/>
        </authorList>
    </citation>
    <scope>NUCLEOTIDE SEQUENCE</scope>
    <source>
        <strain evidence="3">821</strain>
    </source>
</reference>
<keyword evidence="4" id="KW-1185">Reference proteome</keyword>
<dbReference type="Proteomes" id="UP000757232">
    <property type="component" value="Unassembled WGS sequence"/>
</dbReference>
<keyword evidence="1" id="KW-0812">Transmembrane</keyword>
<feature type="transmembrane region" description="Helical" evidence="1">
    <location>
        <begin position="137"/>
        <end position="157"/>
    </location>
</feature>
<accession>A0A9Q5HQ38</accession>
<dbReference type="InterPro" id="IPR045340">
    <property type="entry name" value="DUF6533"/>
</dbReference>
<gene>
    <name evidence="3" type="ORF">A7U60_g9128</name>
</gene>
<feature type="transmembrane region" description="Helical" evidence="1">
    <location>
        <begin position="70"/>
        <end position="90"/>
    </location>
</feature>
<name>A0A9Q5HQ38_SANBA</name>
<feature type="transmembrane region" description="Helical" evidence="1">
    <location>
        <begin position="228"/>
        <end position="248"/>
    </location>
</feature>
<protein>
    <recommendedName>
        <fullName evidence="2">DUF6533 domain-containing protein</fullName>
    </recommendedName>
</protein>
<organism evidence="3 4">
    <name type="scientific">Sanghuangporus baumii</name>
    <name type="common">Phellinus baumii</name>
    <dbReference type="NCBI Taxonomy" id="108892"/>
    <lineage>
        <taxon>Eukaryota</taxon>
        <taxon>Fungi</taxon>
        <taxon>Dikarya</taxon>
        <taxon>Basidiomycota</taxon>
        <taxon>Agaricomycotina</taxon>
        <taxon>Agaricomycetes</taxon>
        <taxon>Hymenochaetales</taxon>
        <taxon>Hymenochaetaceae</taxon>
        <taxon>Sanghuangporus</taxon>
    </lineage>
</organism>
<proteinExistence type="predicted"/>
<dbReference type="Pfam" id="PF20151">
    <property type="entry name" value="DUF6533"/>
    <property type="match status" value="1"/>
</dbReference>
<evidence type="ECO:0000313" key="3">
    <source>
        <dbReference type="EMBL" id="OCB83922.1"/>
    </source>
</evidence>
<sequence>MSDLTAEAVWVANPADDTRLITARERWCIAWFAVMPRSTAFAHRTILSARADVEYIDPGLVPLWVLEDNIAQFFQVAIVTVLVYDAVITLDKEVKYFWKFPWNMVTFVYFMIRYAGILGAVAALFCNFSGWTKNAANWITIISVDYILVIRVLALYSQDKRLTIVLNALLTLEAIAKFALFIYLNVLERIAIFGLAKDVTFCVLALYKAAEYWRLSSGFKGLTLVKVLIQDQVMYFALAIACCIFNIMEFEVYFANGLLAGLFYALGSPSFLCVLGSRMLFNLKEAGKMKRIAWKTMVPHDWPVMLMK</sequence>
<feature type="transmembrane region" description="Helical" evidence="1">
    <location>
        <begin position="190"/>
        <end position="207"/>
    </location>
</feature>
<keyword evidence="1" id="KW-0472">Membrane</keyword>
<comment type="caution">
    <text evidence="3">The sequence shown here is derived from an EMBL/GenBank/DDBJ whole genome shotgun (WGS) entry which is preliminary data.</text>
</comment>
<feature type="transmembrane region" description="Helical" evidence="1">
    <location>
        <begin position="254"/>
        <end position="281"/>
    </location>
</feature>
<feature type="transmembrane region" description="Helical" evidence="1">
    <location>
        <begin position="164"/>
        <end position="184"/>
    </location>
</feature>